<feature type="transmembrane region" description="Helical" evidence="7">
    <location>
        <begin position="1210"/>
        <end position="1227"/>
    </location>
</feature>
<dbReference type="EMBL" id="CP036267">
    <property type="protein sequence ID" value="QDT30890.1"/>
    <property type="molecule type" value="Genomic_DNA"/>
</dbReference>
<dbReference type="OrthoDB" id="9814290at2"/>
<feature type="transmembrane region" description="Helical" evidence="7">
    <location>
        <begin position="1185"/>
        <end position="1203"/>
    </location>
</feature>
<evidence type="ECO:0000256" key="3">
    <source>
        <dbReference type="ARBA" id="ARBA00022748"/>
    </source>
</evidence>
<dbReference type="GO" id="GO:0020037">
    <property type="term" value="F:heme binding"/>
    <property type="evidence" value="ECO:0007669"/>
    <property type="project" value="InterPro"/>
</dbReference>
<feature type="transmembrane region" description="Helical" evidence="7">
    <location>
        <begin position="46"/>
        <end position="66"/>
    </location>
</feature>
<comment type="subcellular location">
    <subcellularLocation>
        <location evidence="1">Membrane</location>
        <topology evidence="1">Multi-pass membrane protein</topology>
    </subcellularLocation>
</comment>
<feature type="transmembrane region" description="Helical" evidence="7">
    <location>
        <begin position="215"/>
        <end position="237"/>
    </location>
</feature>
<evidence type="ECO:0000313" key="11">
    <source>
        <dbReference type="Proteomes" id="UP000315724"/>
    </source>
</evidence>
<feature type="transmembrane region" description="Helical" evidence="7">
    <location>
        <begin position="629"/>
        <end position="650"/>
    </location>
</feature>
<dbReference type="PANTHER" id="PTHR30071">
    <property type="entry name" value="HEME EXPORTER PROTEIN C"/>
    <property type="match status" value="1"/>
</dbReference>
<dbReference type="InterPro" id="IPR045062">
    <property type="entry name" value="Cyt_c_biogenesis_CcsA/CcmC"/>
</dbReference>
<dbReference type="InterPro" id="IPR002541">
    <property type="entry name" value="Cyt_c_assembly"/>
</dbReference>
<evidence type="ECO:0000313" key="10">
    <source>
        <dbReference type="EMBL" id="QDT30890.1"/>
    </source>
</evidence>
<evidence type="ECO:0000256" key="7">
    <source>
        <dbReference type="SAM" id="Phobius"/>
    </source>
</evidence>
<dbReference type="GO" id="GO:0005886">
    <property type="term" value="C:plasma membrane"/>
    <property type="evidence" value="ECO:0007669"/>
    <property type="project" value="TreeGrafter"/>
</dbReference>
<feature type="transmembrane region" description="Helical" evidence="7">
    <location>
        <begin position="977"/>
        <end position="999"/>
    </location>
</feature>
<organism evidence="10 11">
    <name type="scientific">Thalassoglobus polymorphus</name>
    <dbReference type="NCBI Taxonomy" id="2527994"/>
    <lineage>
        <taxon>Bacteria</taxon>
        <taxon>Pseudomonadati</taxon>
        <taxon>Planctomycetota</taxon>
        <taxon>Planctomycetia</taxon>
        <taxon>Planctomycetales</taxon>
        <taxon>Planctomycetaceae</taxon>
        <taxon>Thalassoglobus</taxon>
    </lineage>
</organism>
<keyword evidence="3" id="KW-0201">Cytochrome c-type biogenesis</keyword>
<feature type="domain" description="Cytochrome c assembly protein" evidence="8">
    <location>
        <begin position="1035"/>
        <end position="1237"/>
    </location>
</feature>
<dbReference type="Proteomes" id="UP000315724">
    <property type="component" value="Chromosome"/>
</dbReference>
<dbReference type="GO" id="GO:0017004">
    <property type="term" value="P:cytochrome complex assembly"/>
    <property type="evidence" value="ECO:0007669"/>
    <property type="project" value="UniProtKB-KW"/>
</dbReference>
<proteinExistence type="predicted"/>
<feature type="transmembrane region" description="Helical" evidence="7">
    <location>
        <begin position="1006"/>
        <end position="1028"/>
    </location>
</feature>
<feature type="transmembrane region" description="Helical" evidence="7">
    <location>
        <begin position="1034"/>
        <end position="1055"/>
    </location>
</feature>
<dbReference type="KEGG" id="tpol:Mal48_01180"/>
<protein>
    <submittedName>
        <fullName evidence="10">Cytochrome c biogenesis protein CcsA</fullName>
    </submittedName>
</protein>
<dbReference type="Pfam" id="PF05140">
    <property type="entry name" value="ResB"/>
    <property type="match status" value="1"/>
</dbReference>
<keyword evidence="2 7" id="KW-0812">Transmembrane</keyword>
<feature type="transmembrane region" description="Helical" evidence="7">
    <location>
        <begin position="174"/>
        <end position="195"/>
    </location>
</feature>
<feature type="domain" description="ResB-like" evidence="9">
    <location>
        <begin position="496"/>
        <end position="559"/>
    </location>
</feature>
<accession>A0A517QGY9</accession>
<feature type="region of interest" description="Disordered" evidence="6">
    <location>
        <begin position="1"/>
        <end position="24"/>
    </location>
</feature>
<evidence type="ECO:0000256" key="1">
    <source>
        <dbReference type="ARBA" id="ARBA00004141"/>
    </source>
</evidence>
<evidence type="ECO:0000256" key="6">
    <source>
        <dbReference type="SAM" id="MobiDB-lite"/>
    </source>
</evidence>
<dbReference type="Pfam" id="PF01578">
    <property type="entry name" value="Cytochrom_C_asm"/>
    <property type="match status" value="1"/>
</dbReference>
<evidence type="ECO:0000256" key="2">
    <source>
        <dbReference type="ARBA" id="ARBA00022692"/>
    </source>
</evidence>
<dbReference type="PANTHER" id="PTHR30071:SF1">
    <property type="entry name" value="CYTOCHROME B_B6 PROTEIN-RELATED"/>
    <property type="match status" value="1"/>
</dbReference>
<feature type="transmembrane region" description="Helical" evidence="7">
    <location>
        <begin position="142"/>
        <end position="162"/>
    </location>
</feature>
<gene>
    <name evidence="10" type="primary">ccsA</name>
    <name evidence="10" type="ORF">Mal48_01180</name>
</gene>
<keyword evidence="4 7" id="KW-1133">Transmembrane helix</keyword>
<feature type="transmembrane region" description="Helical" evidence="7">
    <location>
        <begin position="1062"/>
        <end position="1079"/>
    </location>
</feature>
<sequence>MASTTDKKTNVDQIPSHDTFNIESSSSSESWKTVQSILKPLASLKLTVVLFGAAIFIVLAGTFAQVHDDIWTVVNEYFRVDLGRLISSSSLPLINLGELFVWVDADLFFPESFFPPNPTFPDNLNWMAAIWPDGSKNLPDNFGIYFPKGWTIGILMGLNLLAAHTVRFKVQASGTRLIVGSVILGLGTIFTYLVILSGSSENGLQSNPILSYETLRLIMLTTLCGLTGATIYGTFALGPKEQKWLSGIGAVLLALTAVFTAYWEANDEASMRILYQLVKATLASVILLVGCIAVFKRRAGIVLLHAGIGLMMFYDVLVGVQHVESQMTIIEGETSNFSRDIREVEFAVIDHSGQDEDLETVVSQSLLQQSEKNGTNISSPKLPFDMKVVKFYRNSDVRGLRSFGPNEKIPENDATEGVGKSVVAIPADNVKGTDTGGSVDIPSLYVTLTSKDGKELGTWLTSSIFDLSDSNFGRAQTVRVGNKTYDIALRYVRLYYDFSITLDDVQKNDYKGTSKVKDYSSYITLNKPSEDLTFEHRIWMNNPMRFAGKTFYQSNYGLVEGNREFTTLQVVDNAGWMTPYVSCMIVWVGMMFHFGQTLLRYLGRRAKSSNTAPTASIANKWKPASKLDVAGWITAAVLSVGILFSVTMAGRAPREKPGEFHIATFGELPMWNKGRSMPIDSFARNALLKLSDYETYRDEDGKKHPASEWLLQIMTGKESSRDVRVFKIENKEVIEALGLEDRKRFTYSFNELLNSREVDGIKEMGMLTILRDLEGLTNLDPQKPRDFKVAASDTPPNERSLFERKIIELSNKIESYVLLEFTVGGGRIIDLMRAKDDSAQAMSPALELRSKITEFDRLHQEAFRNVPIALIVPTHIDDKMGSDEDEPGTDWESVTRAMVFSKAYDALLSVGDEAFSKPPAMELFLSMIDAYGAGDVEKFNTDLAKYQQLLASYPHTGEDANIMNKTEFEAIYNRFDAFYVAGTLYVFAGILAAFGWLFLPQVFQRSAFWVLCTVFLIHTVALIGRIYISGRPPVTNLYSSAIFIGWAVVLGSIILEMVSKLGVANLVGAAAGFMTLRIADGLASDGDTFVVLEAVLDTQFWLATHVVCITLGYSTTYLAGLLGIIYLMMGIFTPSLNKNMSKEITRMTYGVLCFATFFSFIGTVLGGLWADDSWGRFWGWDPKENGALIIVLWNALVLHARWGNLVKERGIAVLAVLGNAVVSWSWFGVNELGVGLHSYGFTEGRLAWLALFVASQITIAAIGCTPKSVWRSRDGELPETNELA</sequence>
<feature type="transmembrane region" description="Helical" evidence="7">
    <location>
        <begin position="1099"/>
        <end position="1128"/>
    </location>
</feature>
<evidence type="ECO:0000256" key="5">
    <source>
        <dbReference type="ARBA" id="ARBA00023136"/>
    </source>
</evidence>
<name>A0A517QGY9_9PLAN</name>
<feature type="transmembrane region" description="Helical" evidence="7">
    <location>
        <begin position="302"/>
        <end position="320"/>
    </location>
</feature>
<reference evidence="10 11" key="1">
    <citation type="submission" date="2019-02" db="EMBL/GenBank/DDBJ databases">
        <title>Deep-cultivation of Planctomycetes and their phenomic and genomic characterization uncovers novel biology.</title>
        <authorList>
            <person name="Wiegand S."/>
            <person name="Jogler M."/>
            <person name="Boedeker C."/>
            <person name="Pinto D."/>
            <person name="Vollmers J."/>
            <person name="Rivas-Marin E."/>
            <person name="Kohn T."/>
            <person name="Peeters S.H."/>
            <person name="Heuer A."/>
            <person name="Rast P."/>
            <person name="Oberbeckmann S."/>
            <person name="Bunk B."/>
            <person name="Jeske O."/>
            <person name="Meyerdierks A."/>
            <person name="Storesund J.E."/>
            <person name="Kallscheuer N."/>
            <person name="Luecker S."/>
            <person name="Lage O.M."/>
            <person name="Pohl T."/>
            <person name="Merkel B.J."/>
            <person name="Hornburger P."/>
            <person name="Mueller R.-W."/>
            <person name="Bruemmer F."/>
            <person name="Labrenz M."/>
            <person name="Spormann A.M."/>
            <person name="Op den Camp H."/>
            <person name="Overmann J."/>
            <person name="Amann R."/>
            <person name="Jetten M.S.M."/>
            <person name="Mascher T."/>
            <person name="Medema M.H."/>
            <person name="Devos D.P."/>
            <person name="Kaster A.-K."/>
            <person name="Ovreas L."/>
            <person name="Rohde M."/>
            <person name="Galperin M.Y."/>
            <person name="Jogler C."/>
        </authorList>
    </citation>
    <scope>NUCLEOTIDE SEQUENCE [LARGE SCALE GENOMIC DNA]</scope>
    <source>
        <strain evidence="10 11">Mal48</strain>
    </source>
</reference>
<feature type="transmembrane region" description="Helical" evidence="7">
    <location>
        <begin position="1247"/>
        <end position="1264"/>
    </location>
</feature>
<keyword evidence="5 7" id="KW-0472">Membrane</keyword>
<dbReference type="InterPro" id="IPR007816">
    <property type="entry name" value="ResB-like_domain"/>
</dbReference>
<dbReference type="RefSeq" id="WP_145195147.1">
    <property type="nucleotide sequence ID" value="NZ_CP036267.1"/>
</dbReference>
<feature type="compositionally biased region" description="Basic and acidic residues" evidence="6">
    <location>
        <begin position="1"/>
        <end position="10"/>
    </location>
</feature>
<feature type="transmembrane region" description="Helical" evidence="7">
    <location>
        <begin position="275"/>
        <end position="295"/>
    </location>
</feature>
<feature type="transmembrane region" description="Helical" evidence="7">
    <location>
        <begin position="576"/>
        <end position="599"/>
    </location>
</feature>
<evidence type="ECO:0000259" key="8">
    <source>
        <dbReference type="Pfam" id="PF01578"/>
    </source>
</evidence>
<feature type="transmembrane region" description="Helical" evidence="7">
    <location>
        <begin position="1149"/>
        <end position="1170"/>
    </location>
</feature>
<evidence type="ECO:0000259" key="9">
    <source>
        <dbReference type="Pfam" id="PF05140"/>
    </source>
</evidence>
<keyword evidence="11" id="KW-1185">Reference proteome</keyword>
<feature type="transmembrane region" description="Helical" evidence="7">
    <location>
        <begin position="244"/>
        <end position="263"/>
    </location>
</feature>
<evidence type="ECO:0000256" key="4">
    <source>
        <dbReference type="ARBA" id="ARBA00022989"/>
    </source>
</evidence>
<feature type="compositionally biased region" description="Polar residues" evidence="6">
    <location>
        <begin position="11"/>
        <end position="22"/>
    </location>
</feature>